<feature type="non-terminal residue" evidence="1">
    <location>
        <position position="87"/>
    </location>
</feature>
<protein>
    <submittedName>
        <fullName evidence="1">Uncharacterized protein</fullName>
    </submittedName>
</protein>
<proteinExistence type="predicted"/>
<accession>A0ABV1FTF0</accession>
<keyword evidence="2" id="KW-1185">Reference proteome</keyword>
<dbReference type="RefSeq" id="WP_215760779.1">
    <property type="nucleotide sequence ID" value="NZ_JAHKBE010000072.1"/>
</dbReference>
<dbReference type="EMBL" id="JBBNFP010000069">
    <property type="protein sequence ID" value="MEQ2487703.1"/>
    <property type="molecule type" value="Genomic_DNA"/>
</dbReference>
<sequence>MLYKYYPLTPYNLDALKVGYFYFSKAKCLNDPFDMTFELVSKNIISKLFSNEPTIASASRKMKNYGVCCFGAPDKPCGVGRADANPK</sequence>
<evidence type="ECO:0000313" key="2">
    <source>
        <dbReference type="Proteomes" id="UP001487296"/>
    </source>
</evidence>
<gene>
    <name evidence="1" type="ORF">AAAT34_11710</name>
</gene>
<comment type="caution">
    <text evidence="1">The sequence shown here is derived from an EMBL/GenBank/DDBJ whole genome shotgun (WGS) entry which is preliminary data.</text>
</comment>
<reference evidence="1 2" key="1">
    <citation type="submission" date="2024-04" db="EMBL/GenBank/DDBJ databases">
        <title>Human intestinal bacterial collection.</title>
        <authorList>
            <person name="Pauvert C."/>
            <person name="Hitch T.C.A."/>
            <person name="Clavel T."/>
        </authorList>
    </citation>
    <scope>NUCLEOTIDE SEQUENCE [LARGE SCALE GENOMIC DNA]</scope>
    <source>
        <strain evidence="1 2">CLA-AA-H145</strain>
    </source>
</reference>
<dbReference type="Proteomes" id="UP001487296">
    <property type="component" value="Unassembled WGS sequence"/>
</dbReference>
<name>A0ABV1FTF0_9BACT</name>
<evidence type="ECO:0000313" key="1">
    <source>
        <dbReference type="EMBL" id="MEQ2487703.1"/>
    </source>
</evidence>
<organism evidence="1 2">
    <name type="scientific">Hallella faecis</name>
    <dbReference type="NCBI Taxonomy" id="2841596"/>
    <lineage>
        <taxon>Bacteria</taxon>
        <taxon>Pseudomonadati</taxon>
        <taxon>Bacteroidota</taxon>
        <taxon>Bacteroidia</taxon>
        <taxon>Bacteroidales</taxon>
        <taxon>Prevotellaceae</taxon>
        <taxon>Hallella</taxon>
    </lineage>
</organism>